<evidence type="ECO:0000256" key="5">
    <source>
        <dbReference type="ARBA" id="ARBA00022741"/>
    </source>
</evidence>
<accession>A0A212U7V1</accession>
<dbReference type="GO" id="GO:0046983">
    <property type="term" value="F:protein dimerization activity"/>
    <property type="evidence" value="ECO:0007669"/>
    <property type="project" value="InterPro"/>
</dbReference>
<dbReference type="OrthoDB" id="5242012at2"/>
<keyword evidence="3" id="KW-0597">Phosphoprotein</keyword>
<keyword evidence="12" id="KW-1185">Reference proteome</keyword>
<evidence type="ECO:0000313" key="12">
    <source>
        <dbReference type="Proteomes" id="UP000198122"/>
    </source>
</evidence>
<evidence type="ECO:0000256" key="2">
    <source>
        <dbReference type="ARBA" id="ARBA00012438"/>
    </source>
</evidence>
<reference evidence="11 12" key="1">
    <citation type="submission" date="2017-06" db="EMBL/GenBank/DDBJ databases">
        <authorList>
            <person name="Kim H.J."/>
            <person name="Triplett B.A."/>
        </authorList>
    </citation>
    <scope>NUCLEOTIDE SEQUENCE [LARGE SCALE GENOMIC DNA]</scope>
    <source>
        <strain evidence="11 12">DSM 22179</strain>
    </source>
</reference>
<evidence type="ECO:0000256" key="6">
    <source>
        <dbReference type="ARBA" id="ARBA00022777"/>
    </source>
</evidence>
<dbReference type="InterPro" id="IPR011712">
    <property type="entry name" value="Sig_transdc_His_kin_sub3_dim/P"/>
</dbReference>
<sequence length="247" mass="25769">MLSGSGSVPGVSFLRRVDPRANERRAERRIAALTASRREVVDAYEVERRRIERDLHDGAQQYMVAAAMLLGEARELAAAQRDPGLSELLAAAQGRLAEGLDSLRATVRGIHPASLVEQGLAAALEEVAERLPGPIRVICPHPLPVIPEGVLVSAYFFACEAMANAAKHAPGAEVTVLLAADTDLRISVVDTGPGGARILPGHGLSGLAERLAAFGGEVTVASPPGGPTQVAASVPLLLRRGEPGVVL</sequence>
<dbReference type="PANTHER" id="PTHR24421">
    <property type="entry name" value="NITRATE/NITRITE SENSOR PROTEIN NARX-RELATED"/>
    <property type="match status" value="1"/>
</dbReference>
<feature type="domain" description="Histidine kinase/HSP90-like ATPase" evidence="9">
    <location>
        <begin position="160"/>
        <end position="236"/>
    </location>
</feature>
<evidence type="ECO:0000256" key="3">
    <source>
        <dbReference type="ARBA" id="ARBA00022553"/>
    </source>
</evidence>
<dbReference type="Pfam" id="PF07730">
    <property type="entry name" value="HisKA_3"/>
    <property type="match status" value="1"/>
</dbReference>
<evidence type="ECO:0000256" key="7">
    <source>
        <dbReference type="ARBA" id="ARBA00022840"/>
    </source>
</evidence>
<dbReference type="InterPro" id="IPR050482">
    <property type="entry name" value="Sensor_HK_TwoCompSys"/>
</dbReference>
<dbReference type="Gene3D" id="1.20.5.1930">
    <property type="match status" value="1"/>
</dbReference>
<name>A0A212U7V1_9MICO</name>
<dbReference type="Proteomes" id="UP000198122">
    <property type="component" value="Unassembled WGS sequence"/>
</dbReference>
<evidence type="ECO:0000256" key="4">
    <source>
        <dbReference type="ARBA" id="ARBA00022679"/>
    </source>
</evidence>
<keyword evidence="4" id="KW-0808">Transferase</keyword>
<dbReference type="CDD" id="cd16917">
    <property type="entry name" value="HATPase_UhpB-NarQ-NarX-like"/>
    <property type="match status" value="1"/>
</dbReference>
<dbReference type="AlphaFoldDB" id="A0A212U7V1"/>
<organism evidence="11 12">
    <name type="scientific">Kytococcus aerolatus</name>
    <dbReference type="NCBI Taxonomy" id="592308"/>
    <lineage>
        <taxon>Bacteria</taxon>
        <taxon>Bacillati</taxon>
        <taxon>Actinomycetota</taxon>
        <taxon>Actinomycetes</taxon>
        <taxon>Micrococcales</taxon>
        <taxon>Kytococcaceae</taxon>
        <taxon>Kytococcus</taxon>
    </lineage>
</organism>
<comment type="catalytic activity">
    <reaction evidence="1">
        <text>ATP + protein L-histidine = ADP + protein N-phospho-L-histidine.</text>
        <dbReference type="EC" id="2.7.13.3"/>
    </reaction>
</comment>
<evidence type="ECO:0000259" key="9">
    <source>
        <dbReference type="Pfam" id="PF02518"/>
    </source>
</evidence>
<dbReference type="GO" id="GO:0005524">
    <property type="term" value="F:ATP binding"/>
    <property type="evidence" value="ECO:0007669"/>
    <property type="project" value="UniProtKB-KW"/>
</dbReference>
<dbReference type="EMBL" id="FYEZ01000004">
    <property type="protein sequence ID" value="SNC74337.1"/>
    <property type="molecule type" value="Genomic_DNA"/>
</dbReference>
<evidence type="ECO:0000256" key="8">
    <source>
        <dbReference type="ARBA" id="ARBA00023012"/>
    </source>
</evidence>
<dbReference type="Pfam" id="PF02518">
    <property type="entry name" value="HATPase_c"/>
    <property type="match status" value="1"/>
</dbReference>
<keyword evidence="6 11" id="KW-0418">Kinase</keyword>
<dbReference type="Gene3D" id="3.30.565.10">
    <property type="entry name" value="Histidine kinase-like ATPase, C-terminal domain"/>
    <property type="match status" value="1"/>
</dbReference>
<dbReference type="PANTHER" id="PTHR24421:SF10">
    <property type="entry name" value="NITRATE_NITRITE SENSOR PROTEIN NARQ"/>
    <property type="match status" value="1"/>
</dbReference>
<dbReference type="EC" id="2.7.13.3" evidence="2"/>
<protein>
    <recommendedName>
        <fullName evidence="2">histidine kinase</fullName>
        <ecNumber evidence="2">2.7.13.3</ecNumber>
    </recommendedName>
</protein>
<keyword evidence="8" id="KW-0902">Two-component regulatory system</keyword>
<evidence type="ECO:0000313" key="11">
    <source>
        <dbReference type="EMBL" id="SNC74337.1"/>
    </source>
</evidence>
<dbReference type="GO" id="GO:0000155">
    <property type="term" value="F:phosphorelay sensor kinase activity"/>
    <property type="evidence" value="ECO:0007669"/>
    <property type="project" value="InterPro"/>
</dbReference>
<dbReference type="SUPFAM" id="SSF55874">
    <property type="entry name" value="ATPase domain of HSP90 chaperone/DNA topoisomerase II/histidine kinase"/>
    <property type="match status" value="1"/>
</dbReference>
<dbReference type="InterPro" id="IPR036890">
    <property type="entry name" value="HATPase_C_sf"/>
</dbReference>
<keyword evidence="5" id="KW-0547">Nucleotide-binding</keyword>
<evidence type="ECO:0000256" key="1">
    <source>
        <dbReference type="ARBA" id="ARBA00000085"/>
    </source>
</evidence>
<proteinExistence type="predicted"/>
<dbReference type="InterPro" id="IPR003594">
    <property type="entry name" value="HATPase_dom"/>
</dbReference>
<feature type="domain" description="Signal transduction histidine kinase subgroup 3 dimerisation and phosphoacceptor" evidence="10">
    <location>
        <begin position="47"/>
        <end position="114"/>
    </location>
</feature>
<evidence type="ECO:0000259" key="10">
    <source>
        <dbReference type="Pfam" id="PF07730"/>
    </source>
</evidence>
<dbReference type="GO" id="GO:0016020">
    <property type="term" value="C:membrane"/>
    <property type="evidence" value="ECO:0007669"/>
    <property type="project" value="InterPro"/>
</dbReference>
<gene>
    <name evidence="11" type="ORF">SAMN05445756_2260</name>
</gene>
<keyword evidence="7" id="KW-0067">ATP-binding</keyword>